<reference evidence="1 2" key="1">
    <citation type="submission" date="2017-08" db="EMBL/GenBank/DDBJ databases">
        <authorList>
            <person name="de Groot N.N."/>
        </authorList>
    </citation>
    <scope>NUCLEOTIDE SEQUENCE [LARGE SCALE GENOMIC DNA]</scope>
    <source>
        <strain evidence="1 2">HM2</strain>
    </source>
</reference>
<organism evidence="1 2">
    <name type="scientific">Fibrobacter succinogenes</name>
    <name type="common">Bacteroides succinogenes</name>
    <dbReference type="NCBI Taxonomy" id="833"/>
    <lineage>
        <taxon>Bacteria</taxon>
        <taxon>Pseudomonadati</taxon>
        <taxon>Fibrobacterota</taxon>
        <taxon>Fibrobacteria</taxon>
        <taxon>Fibrobacterales</taxon>
        <taxon>Fibrobacteraceae</taxon>
        <taxon>Fibrobacter</taxon>
    </lineage>
</organism>
<gene>
    <name evidence="1" type="ORF">SAMN05661053_0661</name>
</gene>
<proteinExistence type="predicted"/>
<dbReference type="AlphaFoldDB" id="A0A380RVV5"/>
<dbReference type="RefSeq" id="WP_085490268.1">
    <property type="nucleotide sequence ID" value="NZ_UHJL01000001.1"/>
</dbReference>
<dbReference type="EMBL" id="UHJL01000001">
    <property type="protein sequence ID" value="SUQ19429.1"/>
    <property type="molecule type" value="Genomic_DNA"/>
</dbReference>
<name>A0A380RVV5_FIBSU</name>
<dbReference type="Proteomes" id="UP000255423">
    <property type="component" value="Unassembled WGS sequence"/>
</dbReference>
<protein>
    <submittedName>
        <fullName evidence="1">Uncharacterized protein</fullName>
    </submittedName>
</protein>
<evidence type="ECO:0000313" key="1">
    <source>
        <dbReference type="EMBL" id="SUQ19429.1"/>
    </source>
</evidence>
<evidence type="ECO:0000313" key="2">
    <source>
        <dbReference type="Proteomes" id="UP000255423"/>
    </source>
</evidence>
<sequence length="305" mass="34923">MEEAFRRAIRKMTGASVRLAVRPNRSAIVATLSQSMMVTWSIALFEHLDAMLNNPEANVGSSELISYSESAWKLCESGFPQIFKDCEKLYSEFRAKWIQRFSTDEVLRLLLEGGDFLVHDEEKGWALTVKNNKQDINNFYSATIHLLVSDAEPLFVRMHGRVMQLQEKLCKYWLSESAVDPVSKLLPCLEASLREKENAMVVSLRTSLNSLAKKRFAAAFASKGPVRYYSSAMSCARNVGRYWNPHYAYENCFLAFTDDFCDYAQGLTTQVIEWYQSKWSLFLRGFSRGQLNLFETVAPYQAQNV</sequence>
<accession>A0A380RVV5</accession>